<evidence type="ECO:0000256" key="2">
    <source>
        <dbReference type="ARBA" id="ARBA00022737"/>
    </source>
</evidence>
<dbReference type="PROSITE" id="PS50090">
    <property type="entry name" value="MYB_LIKE"/>
    <property type="match status" value="2"/>
</dbReference>
<dbReference type="SUPFAM" id="SSF46689">
    <property type="entry name" value="Homeodomain-like"/>
    <property type="match status" value="1"/>
</dbReference>
<dbReference type="PANTHER" id="PTHR47995:SF18">
    <property type="entry name" value="TRANSCRIPTION FACTOR MYB65"/>
    <property type="match status" value="1"/>
</dbReference>
<dbReference type="EnsemblPlants" id="AUR62025096-RA">
    <property type="protein sequence ID" value="AUR62025096-RA:cds"/>
    <property type="gene ID" value="AUR62025096"/>
</dbReference>
<dbReference type="Pfam" id="PF00249">
    <property type="entry name" value="Myb_DNA-binding"/>
    <property type="match status" value="2"/>
</dbReference>
<dbReference type="FunFam" id="1.10.10.60:FF:000001">
    <property type="entry name" value="MYB-related transcription factor"/>
    <property type="match status" value="1"/>
</dbReference>
<keyword evidence="4" id="KW-0238">DNA-binding</keyword>
<dbReference type="SMART" id="SM00717">
    <property type="entry name" value="SANT"/>
    <property type="match status" value="2"/>
</dbReference>
<keyword evidence="2" id="KW-0677">Repeat</keyword>
<evidence type="ECO:0000259" key="7">
    <source>
        <dbReference type="PROSITE" id="PS50090"/>
    </source>
</evidence>
<evidence type="ECO:0000313" key="9">
    <source>
        <dbReference type="EnsemblPlants" id="AUR62025096-RA:cds"/>
    </source>
</evidence>
<dbReference type="Proteomes" id="UP000596660">
    <property type="component" value="Unplaced"/>
</dbReference>
<dbReference type="AlphaFoldDB" id="A0A803M870"/>
<dbReference type="GO" id="GO:0003677">
    <property type="term" value="F:DNA binding"/>
    <property type="evidence" value="ECO:0007669"/>
    <property type="project" value="UniProtKB-KW"/>
</dbReference>
<keyword evidence="6" id="KW-0539">Nucleus</keyword>
<evidence type="ECO:0000256" key="6">
    <source>
        <dbReference type="ARBA" id="ARBA00023242"/>
    </source>
</evidence>
<name>A0A803M870_CHEQI</name>
<dbReference type="Gene3D" id="1.10.10.60">
    <property type="entry name" value="Homeodomain-like"/>
    <property type="match status" value="2"/>
</dbReference>
<reference evidence="9" key="2">
    <citation type="submission" date="2021-03" db="UniProtKB">
        <authorList>
            <consortium name="EnsemblPlants"/>
        </authorList>
    </citation>
    <scope>IDENTIFICATION</scope>
</reference>
<organism evidence="9 10">
    <name type="scientific">Chenopodium quinoa</name>
    <name type="common">Quinoa</name>
    <dbReference type="NCBI Taxonomy" id="63459"/>
    <lineage>
        <taxon>Eukaryota</taxon>
        <taxon>Viridiplantae</taxon>
        <taxon>Streptophyta</taxon>
        <taxon>Embryophyta</taxon>
        <taxon>Tracheophyta</taxon>
        <taxon>Spermatophyta</taxon>
        <taxon>Magnoliopsida</taxon>
        <taxon>eudicotyledons</taxon>
        <taxon>Gunneridae</taxon>
        <taxon>Pentapetalae</taxon>
        <taxon>Caryophyllales</taxon>
        <taxon>Chenopodiaceae</taxon>
        <taxon>Chenopodioideae</taxon>
        <taxon>Atripliceae</taxon>
        <taxon>Chenopodium</taxon>
    </lineage>
</organism>
<feature type="domain" description="HTH myb-type" evidence="8">
    <location>
        <begin position="53"/>
        <end position="104"/>
    </location>
</feature>
<proteinExistence type="predicted"/>
<accession>A0A803M870</accession>
<dbReference type="GO" id="GO:0005634">
    <property type="term" value="C:nucleus"/>
    <property type="evidence" value="ECO:0007669"/>
    <property type="project" value="UniProtKB-SubCell"/>
</dbReference>
<reference evidence="9" key="1">
    <citation type="journal article" date="2017" name="Nature">
        <title>The genome of Chenopodium quinoa.</title>
        <authorList>
            <person name="Jarvis D.E."/>
            <person name="Ho Y.S."/>
            <person name="Lightfoot D.J."/>
            <person name="Schmoeckel S.M."/>
            <person name="Li B."/>
            <person name="Borm T.J.A."/>
            <person name="Ohyanagi H."/>
            <person name="Mineta K."/>
            <person name="Michell C.T."/>
            <person name="Saber N."/>
            <person name="Kharbatia N.M."/>
            <person name="Rupper R.R."/>
            <person name="Sharp A.R."/>
            <person name="Dally N."/>
            <person name="Boughton B.A."/>
            <person name="Woo Y.H."/>
            <person name="Gao G."/>
            <person name="Schijlen E.G.W.M."/>
            <person name="Guo X."/>
            <person name="Momin A.A."/>
            <person name="Negrao S."/>
            <person name="Al-Babili S."/>
            <person name="Gehring C."/>
            <person name="Roessner U."/>
            <person name="Jung C."/>
            <person name="Murphy K."/>
            <person name="Arold S.T."/>
            <person name="Gojobori T."/>
            <person name="van der Linden C.G."/>
            <person name="van Loo E.N."/>
            <person name="Jellen E.N."/>
            <person name="Maughan P.J."/>
            <person name="Tester M."/>
        </authorList>
    </citation>
    <scope>NUCLEOTIDE SEQUENCE [LARGE SCALE GENOMIC DNA]</scope>
    <source>
        <strain evidence="9">cv. PI 614886</strain>
    </source>
</reference>
<keyword evidence="3" id="KW-0805">Transcription regulation</keyword>
<dbReference type="InterPro" id="IPR009057">
    <property type="entry name" value="Homeodomain-like_sf"/>
</dbReference>
<evidence type="ECO:0000259" key="8">
    <source>
        <dbReference type="PROSITE" id="PS51294"/>
    </source>
</evidence>
<dbReference type="InterPro" id="IPR017930">
    <property type="entry name" value="Myb_dom"/>
</dbReference>
<evidence type="ECO:0000256" key="5">
    <source>
        <dbReference type="ARBA" id="ARBA00023163"/>
    </source>
</evidence>
<dbReference type="Gramene" id="AUR62025096-RA">
    <property type="protein sequence ID" value="AUR62025096-RA:cds"/>
    <property type="gene ID" value="AUR62025096"/>
</dbReference>
<evidence type="ECO:0000256" key="1">
    <source>
        <dbReference type="ARBA" id="ARBA00004123"/>
    </source>
</evidence>
<dbReference type="InterPro" id="IPR001005">
    <property type="entry name" value="SANT/Myb"/>
</dbReference>
<keyword evidence="5" id="KW-0804">Transcription</keyword>
<feature type="domain" description="Myb-like" evidence="7">
    <location>
        <begin position="53"/>
        <end position="104"/>
    </location>
</feature>
<comment type="subcellular location">
    <subcellularLocation>
        <location evidence="1">Nucleus</location>
    </subcellularLocation>
</comment>
<protein>
    <submittedName>
        <fullName evidence="9">Uncharacterized protein</fullName>
    </submittedName>
</protein>
<evidence type="ECO:0000313" key="10">
    <source>
        <dbReference type="Proteomes" id="UP000596660"/>
    </source>
</evidence>
<dbReference type="CDD" id="cd00167">
    <property type="entry name" value="SANT"/>
    <property type="match status" value="2"/>
</dbReference>
<dbReference type="PROSITE" id="PS51294">
    <property type="entry name" value="HTH_MYB"/>
    <property type="match status" value="2"/>
</dbReference>
<evidence type="ECO:0000256" key="3">
    <source>
        <dbReference type="ARBA" id="ARBA00023015"/>
    </source>
</evidence>
<dbReference type="PANTHER" id="PTHR47995">
    <property type="entry name" value="TRANSCRIPTION FACTOR MYB33-RELATED"/>
    <property type="match status" value="1"/>
</dbReference>
<feature type="domain" description="Myb-like" evidence="7">
    <location>
        <begin position="105"/>
        <end position="155"/>
    </location>
</feature>
<keyword evidence="10" id="KW-1185">Reference proteome</keyword>
<feature type="domain" description="HTH myb-type" evidence="8">
    <location>
        <begin position="105"/>
        <end position="159"/>
    </location>
</feature>
<sequence>MPRMIKKKDEFSMDYHQQTASSKKKSIIRSCRKCGSGDEHGNICGNTDSNNNERTFKRGPWTAEEDALLIDYVQKHGERHWNCVQNMGLIRCGKSCRLRWTNHLRPDLKKGAFSPEEERIVLELHAKLGNKWSKIAAELPGRTDNEVKNFWNTKIKRRIKAEASILNSEGNNLKQIGKFGHHFQHRKNPQNHIYQELSISLPITSHSSTSPFSTPTSYPVSDVLSNSGYNIINSIGINDPISSFLNNPAYKSKLMLENEATQYDANSFDITFPIIPKFSLTPNSNITSITNRSHRDNSFEASSSMFTENFVDNGMLTSNRTSLPLHQMIQEENLLATFPSNVVSYTNNRFNNMRTSWSIGINSAEQNSSIINEEKSNIYNDPNGKDGVMTMISLDNNVDDSRLLDEHNSNLFSIGMKNSNKEQYEETISMDDDLSSLLYDFSSSSRSLTSELSLDPAASKRAASYRSPARELSLAPAKQADRASSYHPSYRSLAREFLYPKIVKSLNYNPSKVETSVETMKLHDNYVDVKLYSFMLDLIPAMLRLLIGGLLRIKNWASFVQLERIMLRLLRVIQQYRIVNKIVVYKGIVTGCVFGRQEYEG</sequence>
<evidence type="ECO:0000256" key="4">
    <source>
        <dbReference type="ARBA" id="ARBA00023125"/>
    </source>
</evidence>